<dbReference type="EMBL" id="CP000804">
    <property type="protein sequence ID" value="ABU57832.1"/>
    <property type="molecule type" value="Genomic_DNA"/>
</dbReference>
<sequence length="159" mass="16755">MELYLLRHAIAEERSNDGSDSARMLTPEGAEKMRIGARGLRRLGVAIDRLLTSPLTRARETAEIVGAALDVAPETVGALAPGCNAATLIDLLADMPRAKSVMVVGHEPDLSSMIADLTGGSRVVMKKGGLALIDLSSFELSAGSLLWVLPPKVLRALGK</sequence>
<dbReference type="SUPFAM" id="SSF53254">
    <property type="entry name" value="Phosphoglycerate mutase-like"/>
    <property type="match status" value="1"/>
</dbReference>
<dbReference type="OrthoDB" id="2388260at2"/>
<dbReference type="Pfam" id="PF00300">
    <property type="entry name" value="His_Phos_1"/>
    <property type="match status" value="1"/>
</dbReference>
<dbReference type="Gene3D" id="3.40.50.1240">
    <property type="entry name" value="Phosphoglycerate mutase-like"/>
    <property type="match status" value="1"/>
</dbReference>
<keyword evidence="2" id="KW-1185">Reference proteome</keyword>
<dbReference type="GO" id="GO:0101006">
    <property type="term" value="F:protein histidine phosphatase activity"/>
    <property type="evidence" value="ECO:0007669"/>
    <property type="project" value="InterPro"/>
</dbReference>
<dbReference type="KEGG" id="rca:Rcas_1740"/>
<dbReference type="Proteomes" id="UP000000263">
    <property type="component" value="Chromosome"/>
</dbReference>
<evidence type="ECO:0000313" key="2">
    <source>
        <dbReference type="Proteomes" id="UP000000263"/>
    </source>
</evidence>
<dbReference type="CDD" id="cd07067">
    <property type="entry name" value="HP_PGM_like"/>
    <property type="match status" value="1"/>
</dbReference>
<dbReference type="STRING" id="383372.Rcas_1740"/>
<dbReference type="GO" id="GO:0005737">
    <property type="term" value="C:cytoplasm"/>
    <property type="evidence" value="ECO:0007669"/>
    <property type="project" value="InterPro"/>
</dbReference>
<evidence type="ECO:0000313" key="1">
    <source>
        <dbReference type="EMBL" id="ABU57832.1"/>
    </source>
</evidence>
<proteinExistence type="predicted"/>
<dbReference type="NCBIfam" id="TIGR00249">
    <property type="entry name" value="sixA"/>
    <property type="match status" value="1"/>
</dbReference>
<dbReference type="InterPro" id="IPR029033">
    <property type="entry name" value="His_PPase_superfam"/>
</dbReference>
<dbReference type="InterPro" id="IPR004449">
    <property type="entry name" value="SixA"/>
</dbReference>
<protein>
    <submittedName>
        <fullName evidence="1">Phosphohistidine phosphatase, SixA</fullName>
    </submittedName>
</protein>
<dbReference type="HOGENOM" id="CLU_084603_3_1_0"/>
<organism evidence="1 2">
    <name type="scientific">Roseiflexus castenholzii (strain DSM 13941 / HLO8)</name>
    <dbReference type="NCBI Taxonomy" id="383372"/>
    <lineage>
        <taxon>Bacteria</taxon>
        <taxon>Bacillati</taxon>
        <taxon>Chloroflexota</taxon>
        <taxon>Chloroflexia</taxon>
        <taxon>Chloroflexales</taxon>
        <taxon>Roseiflexineae</taxon>
        <taxon>Roseiflexaceae</taxon>
        <taxon>Roseiflexus</taxon>
    </lineage>
</organism>
<dbReference type="AlphaFoldDB" id="A7NK12"/>
<dbReference type="RefSeq" id="WP_012120258.1">
    <property type="nucleotide sequence ID" value="NC_009767.1"/>
</dbReference>
<gene>
    <name evidence="1" type="ordered locus">Rcas_1740</name>
</gene>
<dbReference type="eggNOG" id="COG2062">
    <property type="taxonomic scope" value="Bacteria"/>
</dbReference>
<dbReference type="InterPro" id="IPR013078">
    <property type="entry name" value="His_Pase_superF_clade-1"/>
</dbReference>
<name>A7NK12_ROSCS</name>
<reference evidence="1 2" key="1">
    <citation type="submission" date="2007-08" db="EMBL/GenBank/DDBJ databases">
        <title>Complete sequence of Roseiflexus castenholzii DSM 13941.</title>
        <authorList>
            <consortium name="US DOE Joint Genome Institute"/>
            <person name="Copeland A."/>
            <person name="Lucas S."/>
            <person name="Lapidus A."/>
            <person name="Barry K."/>
            <person name="Glavina del Rio T."/>
            <person name="Dalin E."/>
            <person name="Tice H."/>
            <person name="Pitluck S."/>
            <person name="Thompson L.S."/>
            <person name="Brettin T."/>
            <person name="Bruce D."/>
            <person name="Detter J.C."/>
            <person name="Han C."/>
            <person name="Tapia R."/>
            <person name="Schmutz J."/>
            <person name="Larimer F."/>
            <person name="Land M."/>
            <person name="Hauser L."/>
            <person name="Kyrpides N."/>
            <person name="Mikhailova N."/>
            <person name="Bryant D.A."/>
            <person name="Hanada S."/>
            <person name="Tsukatani Y."/>
            <person name="Richardson P."/>
        </authorList>
    </citation>
    <scope>NUCLEOTIDE SEQUENCE [LARGE SCALE GENOMIC DNA]</scope>
    <source>
        <strain evidence="2">DSM 13941 / HLO8</strain>
    </source>
</reference>
<accession>A7NK12</accession>